<gene>
    <name evidence="3" type="ORF">C7I84_08215</name>
</gene>
<dbReference type="OrthoDB" id="15401at2"/>
<evidence type="ECO:0000256" key="2">
    <source>
        <dbReference type="SAM" id="Phobius"/>
    </source>
</evidence>
<reference evidence="3 4" key="1">
    <citation type="submission" date="2018-03" db="EMBL/GenBank/DDBJ databases">
        <title>The draft genome of Mesorhizobium sp. 6GN-30.</title>
        <authorList>
            <person name="Liu L."/>
            <person name="Li L."/>
            <person name="Wang T."/>
            <person name="Zhang X."/>
            <person name="Liang L."/>
        </authorList>
    </citation>
    <scope>NUCLEOTIDE SEQUENCE [LARGE SCALE GENOMIC DNA]</scope>
    <source>
        <strain evidence="3 4">6GN30</strain>
    </source>
</reference>
<keyword evidence="4" id="KW-1185">Reference proteome</keyword>
<keyword evidence="2" id="KW-0812">Transmembrane</keyword>
<sequence length="153" mass="15709">MLPATLKRTDTSSRPGEGVAVAGEKKPGKAGRTGPGSGDPQHAADDELERRRQRLEASLAARGRGEGDTGNAARSSGAVGYGQALRLSSEFIAGVAVGAGLGWFIDRLAGTSPWGLIVFLLLGFAAGVLNVMRSAGKIADAGARVPTPDRRED</sequence>
<dbReference type="AlphaFoldDB" id="A0A2P7SJC9"/>
<protein>
    <submittedName>
        <fullName evidence="3">ATP F0F1 synthase subunit I</fullName>
    </submittedName>
</protein>
<accession>A0A2P7SJC9</accession>
<feature type="region of interest" description="Disordered" evidence="1">
    <location>
        <begin position="1"/>
        <end position="49"/>
    </location>
</feature>
<keyword evidence="2" id="KW-0472">Membrane</keyword>
<dbReference type="Pfam" id="PF09527">
    <property type="entry name" value="ATPase_gene1"/>
    <property type="match status" value="1"/>
</dbReference>
<feature type="transmembrane region" description="Helical" evidence="2">
    <location>
        <begin position="111"/>
        <end position="132"/>
    </location>
</feature>
<dbReference type="EMBL" id="PXYK01000006">
    <property type="protein sequence ID" value="PSJ62580.1"/>
    <property type="molecule type" value="Genomic_DNA"/>
</dbReference>
<organism evidence="3 4">
    <name type="scientific">Kumtagia ephedrae</name>
    <dbReference type="NCBI Taxonomy" id="2116701"/>
    <lineage>
        <taxon>Bacteria</taxon>
        <taxon>Pseudomonadati</taxon>
        <taxon>Pseudomonadota</taxon>
        <taxon>Alphaproteobacteria</taxon>
        <taxon>Hyphomicrobiales</taxon>
        <taxon>Phyllobacteriaceae</taxon>
        <taxon>Kumtagia</taxon>
    </lineage>
</organism>
<dbReference type="InterPro" id="IPR032820">
    <property type="entry name" value="ATPase_put"/>
</dbReference>
<feature type="transmembrane region" description="Helical" evidence="2">
    <location>
        <begin position="84"/>
        <end position="105"/>
    </location>
</feature>
<name>A0A2P7SJC9_9HYPH</name>
<keyword evidence="2" id="KW-1133">Transmembrane helix</keyword>
<comment type="caution">
    <text evidence="3">The sequence shown here is derived from an EMBL/GenBank/DDBJ whole genome shotgun (WGS) entry which is preliminary data.</text>
</comment>
<evidence type="ECO:0000313" key="3">
    <source>
        <dbReference type="EMBL" id="PSJ62580.1"/>
    </source>
</evidence>
<proteinExistence type="predicted"/>
<evidence type="ECO:0000313" key="4">
    <source>
        <dbReference type="Proteomes" id="UP000241229"/>
    </source>
</evidence>
<dbReference type="Proteomes" id="UP000241229">
    <property type="component" value="Unassembled WGS sequence"/>
</dbReference>
<evidence type="ECO:0000256" key="1">
    <source>
        <dbReference type="SAM" id="MobiDB-lite"/>
    </source>
</evidence>